<dbReference type="PROSITE" id="PS50217">
    <property type="entry name" value="BZIP"/>
    <property type="match status" value="1"/>
</dbReference>
<dbReference type="Gene3D" id="1.20.5.170">
    <property type="match status" value="1"/>
</dbReference>
<dbReference type="PANTHER" id="PTHR40621">
    <property type="entry name" value="TRANSCRIPTION FACTOR KAPC-RELATED"/>
    <property type="match status" value="1"/>
</dbReference>
<dbReference type="STRING" id="61395.A0A1Y1W135"/>
<keyword evidence="7" id="KW-1185">Reference proteome</keyword>
<evidence type="ECO:0000313" key="6">
    <source>
        <dbReference type="EMBL" id="ORX67249.1"/>
    </source>
</evidence>
<dbReference type="GO" id="GO:0000976">
    <property type="term" value="F:transcription cis-regulatory region binding"/>
    <property type="evidence" value="ECO:0007669"/>
    <property type="project" value="InterPro"/>
</dbReference>
<feature type="region of interest" description="Disordered" evidence="4">
    <location>
        <begin position="1"/>
        <end position="63"/>
    </location>
</feature>
<dbReference type="Proteomes" id="UP000193922">
    <property type="component" value="Unassembled WGS sequence"/>
</dbReference>
<comment type="subcellular location">
    <subcellularLocation>
        <location evidence="1">Nucleus</location>
    </subcellularLocation>
</comment>
<dbReference type="InterPro" id="IPR004827">
    <property type="entry name" value="bZIP"/>
</dbReference>
<dbReference type="AlphaFoldDB" id="A0A1Y1W135"/>
<evidence type="ECO:0000313" key="7">
    <source>
        <dbReference type="Proteomes" id="UP000193922"/>
    </source>
</evidence>
<dbReference type="EMBL" id="MCFD01000013">
    <property type="protein sequence ID" value="ORX67249.1"/>
    <property type="molecule type" value="Genomic_DNA"/>
</dbReference>
<evidence type="ECO:0000256" key="3">
    <source>
        <dbReference type="SAM" id="Coils"/>
    </source>
</evidence>
<comment type="caution">
    <text evidence="6">The sequence shown here is derived from an EMBL/GenBank/DDBJ whole genome shotgun (WGS) entry which is preliminary data.</text>
</comment>
<dbReference type="GO" id="GO:0090575">
    <property type="term" value="C:RNA polymerase II transcription regulator complex"/>
    <property type="evidence" value="ECO:0007669"/>
    <property type="project" value="TreeGrafter"/>
</dbReference>
<feature type="region of interest" description="Disordered" evidence="4">
    <location>
        <begin position="483"/>
        <end position="502"/>
    </location>
</feature>
<evidence type="ECO:0000256" key="1">
    <source>
        <dbReference type="ARBA" id="ARBA00004123"/>
    </source>
</evidence>
<evidence type="ECO:0000256" key="4">
    <source>
        <dbReference type="SAM" id="MobiDB-lite"/>
    </source>
</evidence>
<dbReference type="OrthoDB" id="2593073at2759"/>
<feature type="compositionally biased region" description="Polar residues" evidence="4">
    <location>
        <begin position="266"/>
        <end position="276"/>
    </location>
</feature>
<dbReference type="Pfam" id="PF00170">
    <property type="entry name" value="bZIP_1"/>
    <property type="match status" value="1"/>
</dbReference>
<feature type="coiled-coil region" evidence="3">
    <location>
        <begin position="67"/>
        <end position="115"/>
    </location>
</feature>
<name>A0A1Y1W135_9FUNG</name>
<dbReference type="PANTHER" id="PTHR40621:SF6">
    <property type="entry name" value="AP-1-LIKE TRANSCRIPTION FACTOR YAP1-RELATED"/>
    <property type="match status" value="1"/>
</dbReference>
<dbReference type="InterPro" id="IPR046347">
    <property type="entry name" value="bZIP_sf"/>
</dbReference>
<evidence type="ECO:0000256" key="2">
    <source>
        <dbReference type="ARBA" id="ARBA00023242"/>
    </source>
</evidence>
<dbReference type="PROSITE" id="PS00036">
    <property type="entry name" value="BZIP_BASIC"/>
    <property type="match status" value="1"/>
</dbReference>
<feature type="domain" description="BZIP" evidence="5">
    <location>
        <begin position="49"/>
        <end position="112"/>
    </location>
</feature>
<sequence length="612" mass="65107">MTTIATASIADSKPAHITPHKRNTESVVDSDESHDDKKHKKPGRKPIMTEASSKRTAQNRAAQRAFRERKQNYLRSLEEKVKELAEQQERTVRENEALKQRVDKLHNENLTLRNGKFTYDEPPAQVDFDKAIADLFDTSSTQTPAALSLSSTFDLQQAALQGADLTKPGAMEAIQPNARKSNSPQSVPTMYPGNVDLSSVTANSLVSGLSQTTKAGSALVGSNPMIGGTSPSLTTGFSNDIMSGIQLLAANQNVSTGSFIQQFLNSSGNTTPTTVPISPDSFTRRTSTLSSTAGASSTQSPASSNPLATPGDMYAPIGSLGGMQNGLLNAEALEALKTNMPFMKALEQSSPGPANQMLSSAASAASFSDLLALSPTSLADGLISVVPGAQAGDNSALLANPLLSTALPTSAPSQPLMQHNAYNPVAAANLPSNLMAYRNPDPIGAAEDGDQLEKLLLSNMYSFNAGNEQTPMSDLDILNALTSLPPAEPTTSKSSEGSDETTVQPVNNSLELICTCSACDSAPCDPCPKHGSPADIPEELKKQAPEMLGMVCTESNKLADDELNDLCSLMFKYAKCSEVQKRVEMEREKLKYESEMELLETKKRLATQYGLP</sequence>
<protein>
    <recommendedName>
        <fullName evidence="5">BZIP domain-containing protein</fullName>
    </recommendedName>
</protein>
<dbReference type="SMART" id="SM00338">
    <property type="entry name" value="BRLZ"/>
    <property type="match status" value="1"/>
</dbReference>
<dbReference type="GO" id="GO:0001228">
    <property type="term" value="F:DNA-binding transcription activator activity, RNA polymerase II-specific"/>
    <property type="evidence" value="ECO:0007669"/>
    <property type="project" value="TreeGrafter"/>
</dbReference>
<evidence type="ECO:0000259" key="5">
    <source>
        <dbReference type="PROSITE" id="PS50217"/>
    </source>
</evidence>
<keyword evidence="2" id="KW-0539">Nucleus</keyword>
<feature type="region of interest" description="Disordered" evidence="4">
    <location>
        <begin position="266"/>
        <end position="310"/>
    </location>
</feature>
<dbReference type="SUPFAM" id="SSF57959">
    <property type="entry name" value="Leucine zipper domain"/>
    <property type="match status" value="1"/>
</dbReference>
<accession>A0A1Y1W135</accession>
<dbReference type="RefSeq" id="XP_040741171.1">
    <property type="nucleotide sequence ID" value="XM_040890584.1"/>
</dbReference>
<dbReference type="GeneID" id="63807232"/>
<organism evidence="6 7">
    <name type="scientific">Linderina pennispora</name>
    <dbReference type="NCBI Taxonomy" id="61395"/>
    <lineage>
        <taxon>Eukaryota</taxon>
        <taxon>Fungi</taxon>
        <taxon>Fungi incertae sedis</taxon>
        <taxon>Zoopagomycota</taxon>
        <taxon>Kickxellomycotina</taxon>
        <taxon>Kickxellomycetes</taxon>
        <taxon>Kickxellales</taxon>
        <taxon>Kickxellaceae</taxon>
        <taxon>Linderina</taxon>
    </lineage>
</organism>
<keyword evidence="3" id="KW-0175">Coiled coil</keyword>
<feature type="compositionally biased region" description="Polar residues" evidence="4">
    <location>
        <begin position="50"/>
        <end position="61"/>
    </location>
</feature>
<dbReference type="CDD" id="cd14688">
    <property type="entry name" value="bZIP_YAP"/>
    <property type="match status" value="1"/>
</dbReference>
<dbReference type="InterPro" id="IPR050936">
    <property type="entry name" value="AP-1-like"/>
</dbReference>
<reference evidence="6 7" key="1">
    <citation type="submission" date="2016-07" db="EMBL/GenBank/DDBJ databases">
        <title>Pervasive Adenine N6-methylation of Active Genes in Fungi.</title>
        <authorList>
            <consortium name="DOE Joint Genome Institute"/>
            <person name="Mondo S.J."/>
            <person name="Dannebaum R.O."/>
            <person name="Kuo R.C."/>
            <person name="Labutti K."/>
            <person name="Haridas S."/>
            <person name="Kuo A."/>
            <person name="Salamov A."/>
            <person name="Ahrendt S.R."/>
            <person name="Lipzen A."/>
            <person name="Sullivan W."/>
            <person name="Andreopoulos W.B."/>
            <person name="Clum A."/>
            <person name="Lindquist E."/>
            <person name="Daum C."/>
            <person name="Ramamoorthy G.K."/>
            <person name="Gryganskyi A."/>
            <person name="Culley D."/>
            <person name="Magnuson J.K."/>
            <person name="James T.Y."/>
            <person name="O'Malley M.A."/>
            <person name="Stajich J.E."/>
            <person name="Spatafora J.W."/>
            <person name="Visel A."/>
            <person name="Grigoriev I.V."/>
        </authorList>
    </citation>
    <scope>NUCLEOTIDE SEQUENCE [LARGE SCALE GENOMIC DNA]</scope>
    <source>
        <strain evidence="6 7">ATCC 12442</strain>
    </source>
</reference>
<feature type="compositionally biased region" description="Low complexity" evidence="4">
    <location>
        <begin position="284"/>
        <end position="304"/>
    </location>
</feature>
<proteinExistence type="predicted"/>
<gene>
    <name evidence="6" type="ORF">DL89DRAFT_295013</name>
</gene>
<feature type="compositionally biased region" description="Polar residues" evidence="4">
    <location>
        <begin position="489"/>
        <end position="502"/>
    </location>
</feature>